<keyword evidence="1" id="KW-0812">Transmembrane</keyword>
<name>A0A481YZR1_9VIRU</name>
<proteinExistence type="predicted"/>
<protein>
    <submittedName>
        <fullName evidence="2">Uncharacterized protein</fullName>
    </submittedName>
</protein>
<organism evidence="2">
    <name type="scientific">Mimivirus LCMiAC01</name>
    <dbReference type="NCBI Taxonomy" id="2506608"/>
    <lineage>
        <taxon>Viruses</taxon>
        <taxon>Varidnaviria</taxon>
        <taxon>Bamfordvirae</taxon>
        <taxon>Nucleocytoviricota</taxon>
        <taxon>Megaviricetes</taxon>
        <taxon>Imitervirales</taxon>
        <taxon>Mimiviridae</taxon>
        <taxon>Klosneuvirinae</taxon>
    </lineage>
</organism>
<keyword evidence="1" id="KW-0472">Membrane</keyword>
<feature type="transmembrane region" description="Helical" evidence="1">
    <location>
        <begin position="91"/>
        <end position="110"/>
    </location>
</feature>
<feature type="transmembrane region" description="Helical" evidence="1">
    <location>
        <begin position="131"/>
        <end position="158"/>
    </location>
</feature>
<reference evidence="2" key="1">
    <citation type="journal article" date="2019" name="MBio">
        <title>Virus Genomes from Deep Sea Sediments Expand the Ocean Megavirome and Support Independent Origins of Viral Gigantism.</title>
        <authorList>
            <person name="Backstrom D."/>
            <person name="Yutin N."/>
            <person name="Jorgensen S.L."/>
            <person name="Dharamshi J."/>
            <person name="Homa F."/>
            <person name="Zaremba-Niedwiedzka K."/>
            <person name="Spang A."/>
            <person name="Wolf Y.I."/>
            <person name="Koonin E.V."/>
            <person name="Ettema T.J."/>
        </authorList>
    </citation>
    <scope>NUCLEOTIDE SEQUENCE</scope>
</reference>
<feature type="transmembrane region" description="Helical" evidence="1">
    <location>
        <begin position="50"/>
        <end position="71"/>
    </location>
</feature>
<accession>A0A481YZR1</accession>
<gene>
    <name evidence="2" type="ORF">LCMiAC01_00650</name>
</gene>
<sequence>MYFITLLIKEARDTMGKKDDTITKMKLVSLDHIWNFMLNITNLGKYSEPILTLFMSVEFISTLLYLFGVLVRVVWYVNHTADAHLAFRLDVIYFVIDFILTALIFCDWYTKYINKRYTIKDEMNDLYTKFLSWNIIIAIALGGLYIYNMLASLLYRWFIGGLN</sequence>
<dbReference type="EMBL" id="MK500388">
    <property type="protein sequence ID" value="QBK88401.1"/>
    <property type="molecule type" value="Genomic_DNA"/>
</dbReference>
<evidence type="ECO:0000256" key="1">
    <source>
        <dbReference type="SAM" id="Phobius"/>
    </source>
</evidence>
<keyword evidence="1" id="KW-1133">Transmembrane helix</keyword>
<evidence type="ECO:0000313" key="2">
    <source>
        <dbReference type="EMBL" id="QBK88401.1"/>
    </source>
</evidence>